<organism evidence="1 2">
    <name type="scientific">Streptomyces achmelvichensis</name>
    <dbReference type="NCBI Taxonomy" id="3134111"/>
    <lineage>
        <taxon>Bacteria</taxon>
        <taxon>Bacillati</taxon>
        <taxon>Actinomycetota</taxon>
        <taxon>Actinomycetes</taxon>
        <taxon>Kitasatosporales</taxon>
        <taxon>Streptomycetaceae</taxon>
        <taxon>Streptomyces</taxon>
    </lineage>
</organism>
<sequence length="222" mass="24005">MTGTAPFHITIQHRTPTPATITSPRHETFGWHCSAQDCPKRRAGYGHQDASLEDAADHERRQATALFTPGTLVVPVGPGGSGKSRFAAMFPSSWVVCLDELRERVSGDAGDQSATPEAAALQDLLVPARLKRGLTTVVDSTNVEARVRLGLVDHARQHGQPVAAVVFLTGLDTCLARNNRRPAGRRVPSPVLRWQREQTLAAVSLLPHEGFTDIRTVGGEQL</sequence>
<proteinExistence type="predicted"/>
<accession>A0ACC6PKR8</accession>
<name>A0ACC6PKR8_9ACTN</name>
<evidence type="ECO:0000313" key="1">
    <source>
        <dbReference type="EMBL" id="MEJ8631974.1"/>
    </source>
</evidence>
<dbReference type="EMBL" id="JBBKAJ010000002">
    <property type="protein sequence ID" value="MEJ8631974.1"/>
    <property type="molecule type" value="Genomic_DNA"/>
</dbReference>
<evidence type="ECO:0000313" key="2">
    <source>
        <dbReference type="Proteomes" id="UP001377168"/>
    </source>
</evidence>
<protein>
    <submittedName>
        <fullName evidence="1">AAA family ATPase</fullName>
    </submittedName>
</protein>
<reference evidence="1" key="1">
    <citation type="submission" date="2024-03" db="EMBL/GenBank/DDBJ databases">
        <title>Novel Streptomyces species of biotechnological and ecological value are a feature of Machair soil.</title>
        <authorList>
            <person name="Prole J.R."/>
            <person name="Goodfellow M."/>
            <person name="Allenby N."/>
            <person name="Ward A.C."/>
        </authorList>
    </citation>
    <scope>NUCLEOTIDE SEQUENCE</scope>
    <source>
        <strain evidence="1">MS2.AVA.5</strain>
    </source>
</reference>
<comment type="caution">
    <text evidence="1">The sequence shown here is derived from an EMBL/GenBank/DDBJ whole genome shotgun (WGS) entry which is preliminary data.</text>
</comment>
<gene>
    <name evidence="1" type="ORF">WKI67_00455</name>
</gene>
<keyword evidence="2" id="KW-1185">Reference proteome</keyword>
<dbReference type="Proteomes" id="UP001377168">
    <property type="component" value="Unassembled WGS sequence"/>
</dbReference>